<gene>
    <name evidence="1" type="ORF">Zm00014a_009522</name>
</gene>
<dbReference type="AlphaFoldDB" id="A0A3L6E269"/>
<feature type="non-terminal residue" evidence="1">
    <location>
        <position position="1"/>
    </location>
</feature>
<dbReference type="EMBL" id="NCVQ01000008">
    <property type="protein sequence ID" value="PWZ14327.1"/>
    <property type="molecule type" value="Genomic_DNA"/>
</dbReference>
<evidence type="ECO:0000313" key="1">
    <source>
        <dbReference type="EMBL" id="PWZ14327.1"/>
    </source>
</evidence>
<comment type="caution">
    <text evidence="1">The sequence shown here is derived from an EMBL/GenBank/DDBJ whole genome shotgun (WGS) entry which is preliminary data.</text>
</comment>
<proteinExistence type="predicted"/>
<name>A0A3L6E269_MAIZE</name>
<sequence length="43" mass="4539">IVFVGGYSLGEHPLVKSILQVIHQLHLVVGTTSLARSSSLGPK</sequence>
<protein>
    <submittedName>
        <fullName evidence="1">Uncharacterized protein</fullName>
    </submittedName>
</protein>
<reference evidence="1" key="1">
    <citation type="journal article" date="2018" name="Nat. Genet.">
        <title>Extensive intraspecific gene order and gene structural variations between Mo17 and other maize genomes.</title>
        <authorList>
            <person name="Sun S."/>
            <person name="Zhou Y."/>
            <person name="Chen J."/>
            <person name="Shi J."/>
            <person name="Zhao H."/>
            <person name="Zhao H."/>
            <person name="Song W."/>
            <person name="Zhang M."/>
            <person name="Cui Y."/>
            <person name="Dong X."/>
            <person name="Liu H."/>
            <person name="Ma X."/>
            <person name="Jiao Y."/>
            <person name="Wang B."/>
            <person name="Wei X."/>
            <person name="Stein J.C."/>
            <person name="Glaubitz J.C."/>
            <person name="Lu F."/>
            <person name="Yu G."/>
            <person name="Liang C."/>
            <person name="Fengler K."/>
            <person name="Li B."/>
            <person name="Rafalski A."/>
            <person name="Schnable P.S."/>
            <person name="Ware D.H."/>
            <person name="Buckler E.S."/>
            <person name="Lai J."/>
        </authorList>
    </citation>
    <scope>NUCLEOTIDE SEQUENCE [LARGE SCALE GENOMIC DNA]</scope>
    <source>
        <tissue evidence="1">Seedling</tissue>
    </source>
</reference>
<organism evidence="1">
    <name type="scientific">Zea mays</name>
    <name type="common">Maize</name>
    <dbReference type="NCBI Taxonomy" id="4577"/>
    <lineage>
        <taxon>Eukaryota</taxon>
        <taxon>Viridiplantae</taxon>
        <taxon>Streptophyta</taxon>
        <taxon>Embryophyta</taxon>
        <taxon>Tracheophyta</taxon>
        <taxon>Spermatophyta</taxon>
        <taxon>Magnoliopsida</taxon>
        <taxon>Liliopsida</taxon>
        <taxon>Poales</taxon>
        <taxon>Poaceae</taxon>
        <taxon>PACMAD clade</taxon>
        <taxon>Panicoideae</taxon>
        <taxon>Andropogonodae</taxon>
        <taxon>Andropogoneae</taxon>
        <taxon>Tripsacinae</taxon>
        <taxon>Zea</taxon>
    </lineage>
</organism>
<accession>A0A3L6E269</accession>
<dbReference type="Proteomes" id="UP000251960">
    <property type="component" value="Chromosome 7"/>
</dbReference>